<comment type="subunit">
    <text evidence="2 10">Homodimer.</text>
</comment>
<dbReference type="OrthoDB" id="10265645at2759"/>
<feature type="binding site" evidence="10">
    <location>
        <begin position="12"/>
        <end position="18"/>
    </location>
    <ligand>
        <name>GTP</name>
        <dbReference type="ChEBI" id="CHEBI:37565"/>
    </ligand>
</feature>
<evidence type="ECO:0000256" key="8">
    <source>
        <dbReference type="ARBA" id="ARBA00022842"/>
    </source>
</evidence>
<proteinExistence type="inferred from homology"/>
<dbReference type="InterPro" id="IPR001114">
    <property type="entry name" value="Adenylosuccinate_synthetase"/>
</dbReference>
<dbReference type="Gene3D" id="3.90.170.10">
    <property type="entry name" value="Adenylosuccinate Synthetase, subunit A, domain 3"/>
    <property type="match status" value="1"/>
</dbReference>
<evidence type="ECO:0000256" key="11">
    <source>
        <dbReference type="PROSITE-ProRule" id="PRU10134"/>
    </source>
</evidence>
<feature type="active site" description="Proton acceptor" evidence="10">
    <location>
        <position position="13"/>
    </location>
</feature>
<organism evidence="13 14">
    <name type="scientific">Viridothelium virens</name>
    <name type="common">Speckled blister lichen</name>
    <name type="synonym">Trypethelium virens</name>
    <dbReference type="NCBI Taxonomy" id="1048519"/>
    <lineage>
        <taxon>Eukaryota</taxon>
        <taxon>Fungi</taxon>
        <taxon>Dikarya</taxon>
        <taxon>Ascomycota</taxon>
        <taxon>Pezizomycotina</taxon>
        <taxon>Dothideomycetes</taxon>
        <taxon>Dothideomycetes incertae sedis</taxon>
        <taxon>Trypetheliales</taxon>
        <taxon>Trypetheliaceae</taxon>
        <taxon>Viridothelium</taxon>
    </lineage>
</organism>
<keyword evidence="7 10" id="KW-0658">Purine biosynthesis</keyword>
<keyword evidence="5 10" id="KW-0479">Metal-binding</keyword>
<dbReference type="FunFam" id="1.10.300.10:FF:000001">
    <property type="entry name" value="Adenylosuccinate synthetase"/>
    <property type="match status" value="1"/>
</dbReference>
<feature type="binding site" evidence="10">
    <location>
        <position position="223"/>
    </location>
    <ligand>
        <name>IMP</name>
        <dbReference type="ChEBI" id="CHEBI:58053"/>
    </ligand>
</feature>
<dbReference type="EC" id="6.3.4.4" evidence="10 12"/>
<dbReference type="PROSITE" id="PS00513">
    <property type="entry name" value="ADENYLOSUCCIN_SYN_2"/>
    <property type="match status" value="1"/>
</dbReference>
<dbReference type="PANTHER" id="PTHR11846">
    <property type="entry name" value="ADENYLOSUCCINATE SYNTHETASE"/>
    <property type="match status" value="1"/>
</dbReference>
<comment type="similarity">
    <text evidence="10 12">Belongs to the adenylosuccinate synthetase family.</text>
</comment>
<feature type="binding site" evidence="10">
    <location>
        <begin position="331"/>
        <end position="333"/>
    </location>
    <ligand>
        <name>GTP</name>
        <dbReference type="ChEBI" id="CHEBI:37565"/>
    </ligand>
</feature>
<evidence type="ECO:0000313" key="13">
    <source>
        <dbReference type="EMBL" id="KAF2236441.1"/>
    </source>
</evidence>
<dbReference type="HAMAP" id="MF_00011">
    <property type="entry name" value="Adenylosucc_synth"/>
    <property type="match status" value="1"/>
</dbReference>
<comment type="cofactor">
    <cofactor evidence="10">
        <name>Mg(2+)</name>
        <dbReference type="ChEBI" id="CHEBI:18420"/>
    </cofactor>
    <text evidence="10">Binds 1 Mg(2+) ion per subunit.</text>
</comment>
<dbReference type="InterPro" id="IPR042109">
    <property type="entry name" value="Adenylosuccinate_synth_dom1"/>
</dbReference>
<evidence type="ECO:0000256" key="5">
    <source>
        <dbReference type="ARBA" id="ARBA00022723"/>
    </source>
</evidence>
<keyword evidence="9 10" id="KW-0342">GTP-binding</keyword>
<evidence type="ECO:0000256" key="6">
    <source>
        <dbReference type="ARBA" id="ARBA00022741"/>
    </source>
</evidence>
<feature type="binding site" evidence="10">
    <location>
        <begin position="13"/>
        <end position="16"/>
    </location>
    <ligand>
        <name>IMP</name>
        <dbReference type="ChEBI" id="CHEBI:58053"/>
    </ligand>
</feature>
<dbReference type="GO" id="GO:0046040">
    <property type="term" value="P:IMP metabolic process"/>
    <property type="evidence" value="ECO:0007669"/>
    <property type="project" value="TreeGrafter"/>
</dbReference>
<keyword evidence="4 10" id="KW-0436">Ligase</keyword>
<evidence type="ECO:0000313" key="14">
    <source>
        <dbReference type="Proteomes" id="UP000800092"/>
    </source>
</evidence>
<evidence type="ECO:0000256" key="9">
    <source>
        <dbReference type="ARBA" id="ARBA00023134"/>
    </source>
</evidence>
<dbReference type="SUPFAM" id="SSF52540">
    <property type="entry name" value="P-loop containing nucleoside triphosphate hydrolases"/>
    <property type="match status" value="1"/>
</dbReference>
<feature type="binding site" evidence="10">
    <location>
        <position position="303"/>
    </location>
    <ligand>
        <name>IMP</name>
        <dbReference type="ChEBI" id="CHEBI:58053"/>
    </ligand>
</feature>
<evidence type="ECO:0000256" key="12">
    <source>
        <dbReference type="RuleBase" id="RU000520"/>
    </source>
</evidence>
<feature type="binding site" evidence="10">
    <location>
        <begin position="42"/>
        <end position="44"/>
    </location>
    <ligand>
        <name>GTP</name>
        <dbReference type="ChEBI" id="CHEBI:37565"/>
    </ligand>
</feature>
<feature type="binding site" evidence="10">
    <location>
        <position position="42"/>
    </location>
    <ligand>
        <name>Mg(2+)</name>
        <dbReference type="ChEBI" id="CHEBI:18420"/>
    </ligand>
</feature>
<dbReference type="InterPro" id="IPR042110">
    <property type="entry name" value="Adenylosuccinate_synth_dom2"/>
</dbReference>
<feature type="binding site" evidence="10">
    <location>
        <position position="131"/>
    </location>
    <ligand>
        <name>IMP</name>
        <dbReference type="ChEBI" id="CHEBI:58053"/>
    </ligand>
</feature>
<keyword evidence="14" id="KW-1185">Reference proteome</keyword>
<feature type="binding site" evidence="10">
    <location>
        <begin position="40"/>
        <end position="43"/>
    </location>
    <ligand>
        <name>IMP</name>
        <dbReference type="ChEBI" id="CHEBI:58053"/>
    </ligand>
</feature>
<evidence type="ECO:0000256" key="7">
    <source>
        <dbReference type="ARBA" id="ARBA00022755"/>
    </source>
</evidence>
<dbReference type="AlphaFoldDB" id="A0A6A6HEU4"/>
<dbReference type="InterPro" id="IPR027417">
    <property type="entry name" value="P-loop_NTPase"/>
</dbReference>
<dbReference type="Proteomes" id="UP000800092">
    <property type="component" value="Unassembled WGS sequence"/>
</dbReference>
<dbReference type="UniPathway" id="UPA00075">
    <property type="reaction ID" value="UER00335"/>
</dbReference>
<evidence type="ECO:0000256" key="1">
    <source>
        <dbReference type="ARBA" id="ARBA00003779"/>
    </source>
</evidence>
<dbReference type="InterPro" id="IPR018220">
    <property type="entry name" value="Adenylosuccin_syn_GTP-bd"/>
</dbReference>
<feature type="binding site" evidence="10">
    <location>
        <position position="13"/>
    </location>
    <ligand>
        <name>Mg(2+)</name>
        <dbReference type="ChEBI" id="CHEBI:18420"/>
    </ligand>
</feature>
<feature type="active site" description="Proton donor" evidence="10">
    <location>
        <position position="43"/>
    </location>
</feature>
<name>A0A6A6HEU4_VIRVR</name>
<reference evidence="13" key="1">
    <citation type="journal article" date="2020" name="Stud. Mycol.">
        <title>101 Dothideomycetes genomes: a test case for predicting lifestyles and emergence of pathogens.</title>
        <authorList>
            <person name="Haridas S."/>
            <person name="Albert R."/>
            <person name="Binder M."/>
            <person name="Bloem J."/>
            <person name="Labutti K."/>
            <person name="Salamov A."/>
            <person name="Andreopoulos B."/>
            <person name="Baker S."/>
            <person name="Barry K."/>
            <person name="Bills G."/>
            <person name="Bluhm B."/>
            <person name="Cannon C."/>
            <person name="Castanera R."/>
            <person name="Culley D."/>
            <person name="Daum C."/>
            <person name="Ezra D."/>
            <person name="Gonzalez J."/>
            <person name="Henrissat B."/>
            <person name="Kuo A."/>
            <person name="Liang C."/>
            <person name="Lipzen A."/>
            <person name="Lutzoni F."/>
            <person name="Magnuson J."/>
            <person name="Mondo S."/>
            <person name="Nolan M."/>
            <person name="Ohm R."/>
            <person name="Pangilinan J."/>
            <person name="Park H.-J."/>
            <person name="Ramirez L."/>
            <person name="Alfaro M."/>
            <person name="Sun H."/>
            <person name="Tritt A."/>
            <person name="Yoshinaga Y."/>
            <person name="Zwiers L.-H."/>
            <person name="Turgeon B."/>
            <person name="Goodwin S."/>
            <person name="Spatafora J."/>
            <person name="Crous P."/>
            <person name="Grigoriev I."/>
        </authorList>
    </citation>
    <scope>NUCLEOTIDE SEQUENCE</scope>
    <source>
        <strain evidence="13">Tuck. ex Michener</strain>
    </source>
</reference>
<evidence type="ECO:0000256" key="2">
    <source>
        <dbReference type="ARBA" id="ARBA00011738"/>
    </source>
</evidence>
<dbReference type="NCBIfam" id="TIGR00184">
    <property type="entry name" value="purA"/>
    <property type="match status" value="1"/>
</dbReference>
<comment type="subcellular location">
    <subcellularLocation>
        <location evidence="10">Cytoplasm</location>
    </subcellularLocation>
</comment>
<dbReference type="GO" id="GO:0044208">
    <property type="term" value="P:'de novo' AMP biosynthetic process"/>
    <property type="evidence" value="ECO:0007669"/>
    <property type="project" value="UniProtKB-UniRule"/>
</dbReference>
<feature type="active site" evidence="11">
    <location>
        <position position="142"/>
    </location>
</feature>
<comment type="function">
    <text evidence="10">Plays an important role in the de novo pathway and in the salvage pathway of purine nucleotide biosynthesis. Catalyzes the first commited step in the biosynthesis of AMP from IMP.</text>
</comment>
<dbReference type="InterPro" id="IPR033128">
    <property type="entry name" value="Adenylosuccin_syn_Lys_AS"/>
</dbReference>
<feature type="binding site" evidence="10">
    <location>
        <position position="238"/>
    </location>
    <ligand>
        <name>IMP</name>
        <dbReference type="ChEBI" id="CHEBI:58053"/>
    </ligand>
</feature>
<dbReference type="Pfam" id="PF00709">
    <property type="entry name" value="Adenylsucc_synt"/>
    <property type="match status" value="1"/>
</dbReference>
<protein>
    <recommendedName>
        <fullName evidence="10 12">Adenylosuccinate synthetase</fullName>
        <shortName evidence="10">AMPSase</shortName>
        <shortName evidence="10">AdSS</shortName>
        <ecNumber evidence="10 12">6.3.4.4</ecNumber>
    </recommendedName>
    <alternativeName>
        <fullName evidence="10">IMP--aspartate ligase</fullName>
    </alternativeName>
</protein>
<feature type="binding site" evidence="10">
    <location>
        <position position="145"/>
    </location>
    <ligand>
        <name>IMP</name>
        <dbReference type="ChEBI" id="CHEBI:58053"/>
        <note>ligand shared between dimeric partners</note>
    </ligand>
</feature>
<dbReference type="GO" id="GO:0004019">
    <property type="term" value="F:adenylosuccinate synthase activity"/>
    <property type="evidence" value="ECO:0007669"/>
    <property type="project" value="UniProtKB-UniRule"/>
</dbReference>
<feature type="binding site" evidence="10">
    <location>
        <position position="305"/>
    </location>
    <ligand>
        <name>GTP</name>
        <dbReference type="ChEBI" id="CHEBI:37565"/>
    </ligand>
</feature>
<keyword evidence="8 10" id="KW-0460">Magnesium</keyword>
<gene>
    <name evidence="13" type="ORF">EV356DRAFT_498476</name>
</gene>
<evidence type="ECO:0000256" key="4">
    <source>
        <dbReference type="ARBA" id="ARBA00022598"/>
    </source>
</evidence>
<dbReference type="NCBIfam" id="NF002223">
    <property type="entry name" value="PRK01117.1"/>
    <property type="match status" value="1"/>
</dbReference>
<keyword evidence="6 10" id="KW-0547">Nucleotide-binding</keyword>
<dbReference type="SMART" id="SM00788">
    <property type="entry name" value="Adenylsucc_synt"/>
    <property type="match status" value="1"/>
</dbReference>
<dbReference type="GO" id="GO:0005737">
    <property type="term" value="C:cytoplasm"/>
    <property type="evidence" value="ECO:0007669"/>
    <property type="project" value="UniProtKB-SubCell"/>
</dbReference>
<dbReference type="Gene3D" id="3.40.440.10">
    <property type="entry name" value="Adenylosuccinate Synthetase, subunit A, domain 1"/>
    <property type="match status" value="1"/>
</dbReference>
<sequence>MSATVVLGAQFGDEGKGKVVDVLLAEGKYTLTARCAGGHNAGHTLVVDGVKYDLHILPSGIVHPSAINLVGSGTVVSVPQFFKELNTLHEKGVNSNGRIFVSDRAHLLFDLHRSIDGLEETALGGAKIGTTGNGIGPCYSDKAARSGVRIAEMMDKSYFDERLRRLAKSKKGRFGDLLNYDVEAEIAKFDEYRVTLAPFVVDGVETICKAQEQGQHILIEGANALMLDIDYGTYPFVTSSDTGLAGVFTGLGGLRPETLTTRIGVIKAYTTRVGSGPFPTECFDEIGNLLQERGAEFGTTTGRRRRCGHLDMVLLRHSHRINRYTHLNLTKLDVLDTLPSLRIAIAYRSQNPDGSVTEYRDRFPADLSALDQGRLEVVYETLDGWREDISGCKRWEELPEQARRYVKFVEKDLGVPVQWIGVGPGRHAMIERK</sequence>
<dbReference type="EMBL" id="ML991785">
    <property type="protein sequence ID" value="KAF2236441.1"/>
    <property type="molecule type" value="Genomic_DNA"/>
</dbReference>
<dbReference type="InterPro" id="IPR042111">
    <property type="entry name" value="Adenylosuccinate_synth_dom3"/>
</dbReference>
<comment type="function">
    <text evidence="12">Plays an important role in the de novo pathway of purine nucleotide biosynthesis.</text>
</comment>
<dbReference type="PROSITE" id="PS01266">
    <property type="entry name" value="ADENYLOSUCCIN_SYN_1"/>
    <property type="match status" value="1"/>
</dbReference>
<feature type="binding site" evidence="10">
    <location>
        <begin position="421"/>
        <end position="423"/>
    </location>
    <ligand>
        <name>GTP</name>
        <dbReference type="ChEBI" id="CHEBI:37565"/>
    </ligand>
</feature>
<comment type="catalytic activity">
    <reaction evidence="10 12">
        <text>IMP + L-aspartate + GTP = N(6)-(1,2-dicarboxyethyl)-AMP + GDP + phosphate + 2 H(+)</text>
        <dbReference type="Rhea" id="RHEA:15753"/>
        <dbReference type="ChEBI" id="CHEBI:15378"/>
        <dbReference type="ChEBI" id="CHEBI:29991"/>
        <dbReference type="ChEBI" id="CHEBI:37565"/>
        <dbReference type="ChEBI" id="CHEBI:43474"/>
        <dbReference type="ChEBI" id="CHEBI:57567"/>
        <dbReference type="ChEBI" id="CHEBI:58053"/>
        <dbReference type="ChEBI" id="CHEBI:58189"/>
        <dbReference type="EC" id="6.3.4.4"/>
    </reaction>
</comment>
<dbReference type="CDD" id="cd03108">
    <property type="entry name" value="AdSS"/>
    <property type="match status" value="1"/>
</dbReference>
<keyword evidence="3 10" id="KW-0963">Cytoplasm</keyword>
<dbReference type="GO" id="GO:0000287">
    <property type="term" value="F:magnesium ion binding"/>
    <property type="evidence" value="ECO:0007669"/>
    <property type="project" value="UniProtKB-UniRule"/>
</dbReference>
<comment type="pathway">
    <text evidence="10 12">Purine metabolism; AMP biosynthesis via de novo pathway; AMP from IMP: step 1/2.</text>
</comment>
<feature type="binding site" evidence="10">
    <location>
        <begin position="299"/>
        <end position="305"/>
    </location>
    <ligand>
        <name>substrate</name>
    </ligand>
</feature>
<dbReference type="Gene3D" id="1.10.300.10">
    <property type="entry name" value="Adenylosuccinate Synthetase, subunit A, domain 2"/>
    <property type="match status" value="1"/>
</dbReference>
<accession>A0A6A6HEU4</accession>
<evidence type="ECO:0000256" key="10">
    <source>
        <dbReference type="HAMAP-Rule" id="MF_03125"/>
    </source>
</evidence>
<dbReference type="PANTHER" id="PTHR11846:SF0">
    <property type="entry name" value="ADENYLOSUCCINATE SYNTHETASE"/>
    <property type="match status" value="1"/>
</dbReference>
<comment type="function">
    <text evidence="1">Plays an important role in the de novo pathway and in the salvage pathway of purine nucleotide biosynthesis. Catalyzes the first committed step in the biosynthesis of AMP from IMP.</text>
</comment>
<evidence type="ECO:0000256" key="3">
    <source>
        <dbReference type="ARBA" id="ARBA00022490"/>
    </source>
</evidence>
<dbReference type="FunFam" id="3.90.170.10:FF:000001">
    <property type="entry name" value="Adenylosuccinate synthetase"/>
    <property type="match status" value="1"/>
</dbReference>
<dbReference type="GO" id="GO:0005525">
    <property type="term" value="F:GTP binding"/>
    <property type="evidence" value="ECO:0007669"/>
    <property type="project" value="UniProtKB-UniRule"/>
</dbReference>